<dbReference type="AlphaFoldDB" id="A0A3P8QLA0"/>
<reference evidence="9 10" key="1">
    <citation type="submission" date="2018-05" db="EMBL/GenBank/DDBJ databases">
        <authorList>
            <person name="Datahose"/>
        </authorList>
    </citation>
    <scope>NUCLEOTIDE SEQUENCE</scope>
</reference>
<comment type="similarity">
    <text evidence="1">Belongs to the peptidase A1 family.</text>
</comment>
<reference evidence="9" key="3">
    <citation type="submission" date="2025-08" db="UniProtKB">
        <authorList>
            <consortium name="Ensembl"/>
        </authorList>
    </citation>
    <scope>IDENTIFICATION</scope>
</reference>
<dbReference type="Gene3D" id="2.40.70.10">
    <property type="entry name" value="Acid Proteases"/>
    <property type="match status" value="2"/>
</dbReference>
<dbReference type="InterPro" id="IPR033121">
    <property type="entry name" value="PEPTIDASE_A1"/>
</dbReference>
<dbReference type="PANTHER" id="PTHR47966:SF22">
    <property type="entry name" value="PEPSIN A-3-RELATED"/>
    <property type="match status" value="1"/>
</dbReference>
<dbReference type="PRINTS" id="PR00792">
    <property type="entry name" value="PEPSIN"/>
</dbReference>
<keyword evidence="3" id="KW-0064">Aspartyl protease</keyword>
<evidence type="ECO:0000256" key="5">
    <source>
        <dbReference type="ARBA" id="ARBA00022801"/>
    </source>
</evidence>
<dbReference type="Gene3D" id="2.60.40.1960">
    <property type="match status" value="1"/>
</dbReference>
<dbReference type="PANTHER" id="PTHR47966">
    <property type="entry name" value="BETA-SITE APP-CLEAVING ENZYME, ISOFORM A-RELATED"/>
    <property type="match status" value="1"/>
</dbReference>
<evidence type="ECO:0000256" key="3">
    <source>
        <dbReference type="ARBA" id="ARBA00022750"/>
    </source>
</evidence>
<keyword evidence="10" id="KW-1185">Reference proteome</keyword>
<dbReference type="Pfam" id="PF00026">
    <property type="entry name" value="Asp"/>
    <property type="match status" value="2"/>
</dbReference>
<dbReference type="InterPro" id="IPR001461">
    <property type="entry name" value="Aspartic_peptidase_A1"/>
</dbReference>
<evidence type="ECO:0000259" key="8">
    <source>
        <dbReference type="PROSITE" id="PS51767"/>
    </source>
</evidence>
<feature type="domain" description="Peptidase A1" evidence="8">
    <location>
        <begin position="1"/>
        <end position="253"/>
    </location>
</feature>
<dbReference type="GO" id="GO:0006508">
    <property type="term" value="P:proteolysis"/>
    <property type="evidence" value="ECO:0007669"/>
    <property type="project" value="UniProtKB-KW"/>
</dbReference>
<feature type="disulfide bond" evidence="7">
    <location>
        <begin position="185"/>
        <end position="214"/>
    </location>
</feature>
<evidence type="ECO:0000256" key="2">
    <source>
        <dbReference type="ARBA" id="ARBA00022670"/>
    </source>
</evidence>
<evidence type="ECO:0000256" key="4">
    <source>
        <dbReference type="ARBA" id="ARBA00022757"/>
    </source>
</evidence>
<dbReference type="PROSITE" id="PS51767">
    <property type="entry name" value="PEPTIDASE_A1"/>
    <property type="match status" value="1"/>
</dbReference>
<protein>
    <recommendedName>
        <fullName evidence="8">Peptidase A1 domain-containing protein</fullName>
    </recommendedName>
</protein>
<dbReference type="Ensembl" id="ENSACLT00000031098.2">
    <property type="protein sequence ID" value="ENSACLP00000030390.2"/>
    <property type="gene ID" value="ENSACLG00000020473.2"/>
</dbReference>
<evidence type="ECO:0000313" key="10">
    <source>
        <dbReference type="Proteomes" id="UP000265100"/>
    </source>
</evidence>
<evidence type="ECO:0000313" key="9">
    <source>
        <dbReference type="Ensembl" id="ENSACLP00000030390.2"/>
    </source>
</evidence>
<dbReference type="GeneTree" id="ENSGT00940000162710"/>
<reference evidence="9" key="4">
    <citation type="submission" date="2025-09" db="UniProtKB">
        <authorList>
            <consortium name="Ensembl"/>
        </authorList>
    </citation>
    <scope>IDENTIFICATION</scope>
</reference>
<dbReference type="InterPro" id="IPR021109">
    <property type="entry name" value="Peptidase_aspartic_dom_sf"/>
</dbReference>
<proteinExistence type="inferred from homology"/>
<evidence type="ECO:0000256" key="6">
    <source>
        <dbReference type="ARBA" id="ARBA00023157"/>
    </source>
</evidence>
<keyword evidence="6 7" id="KW-1015">Disulfide bond</keyword>
<keyword evidence="4" id="KW-0222">Digestion</keyword>
<keyword evidence="5" id="KW-0378">Hydrolase</keyword>
<dbReference type="GO" id="GO:0007586">
    <property type="term" value="P:digestion"/>
    <property type="evidence" value="ECO:0007669"/>
    <property type="project" value="UniProtKB-KW"/>
</dbReference>
<accession>A0A3P8QLA0</accession>
<name>A0A3P8QLA0_ASTCA</name>
<organism evidence="9 10">
    <name type="scientific">Astatotilapia calliptera</name>
    <name type="common">Eastern happy</name>
    <name type="synonym">Chromis callipterus</name>
    <dbReference type="NCBI Taxonomy" id="8154"/>
    <lineage>
        <taxon>Eukaryota</taxon>
        <taxon>Metazoa</taxon>
        <taxon>Chordata</taxon>
        <taxon>Craniata</taxon>
        <taxon>Vertebrata</taxon>
        <taxon>Euteleostomi</taxon>
        <taxon>Actinopterygii</taxon>
        <taxon>Neopterygii</taxon>
        <taxon>Teleostei</taxon>
        <taxon>Neoteleostei</taxon>
        <taxon>Acanthomorphata</taxon>
        <taxon>Ovalentaria</taxon>
        <taxon>Cichlomorphae</taxon>
        <taxon>Cichliformes</taxon>
        <taxon>Cichlidae</taxon>
        <taxon>African cichlids</taxon>
        <taxon>Pseudocrenilabrinae</taxon>
        <taxon>Haplochromini</taxon>
        <taxon>Astatotilapia</taxon>
    </lineage>
</organism>
<keyword evidence="2" id="KW-0645">Protease</keyword>
<reference evidence="10" key="2">
    <citation type="submission" date="2023-03" db="EMBL/GenBank/DDBJ databases">
        <authorList>
            <consortium name="Wellcome Sanger Institute Data Sharing"/>
        </authorList>
    </citation>
    <scope>NUCLEOTIDE SEQUENCE [LARGE SCALE GENOMIC DNA]</scope>
</reference>
<evidence type="ECO:0000256" key="7">
    <source>
        <dbReference type="PIRSR" id="PIRSR601461-2"/>
    </source>
</evidence>
<dbReference type="Proteomes" id="UP000265100">
    <property type="component" value="Chromosome 8"/>
</dbReference>
<evidence type="ECO:0000256" key="1">
    <source>
        <dbReference type="ARBA" id="ARBA00007447"/>
    </source>
</evidence>
<dbReference type="SUPFAM" id="SSF50630">
    <property type="entry name" value="Acid proteases"/>
    <property type="match status" value="1"/>
</dbReference>
<sequence>MHFHTKSESDSENLYNDKKKKYKGQGSSLQFPRLSYQAFCHKLCFLFDPGRSSTYRQYGRPLSMTYGTGSMTGFLGYDTVTVAGLTVTNQIFSLSQTEAPFMQYMQADGILGLAYPSLTDQNLFSLYLKLYCQRSFFPNAYCVVHYSVSGNGQAVACNGGCEAIVDTGTSLIVSAKKQKIWRNICNNIDQMPDVTFNINGQQFTLPASSQSYGCLTGFSGQGSNLWILGNVFLGQYYSIFNRGQKTVGLAKAR</sequence>
<dbReference type="GO" id="GO:0004190">
    <property type="term" value="F:aspartic-type endopeptidase activity"/>
    <property type="evidence" value="ECO:0007669"/>
    <property type="project" value="UniProtKB-KW"/>
</dbReference>
<gene>
    <name evidence="9" type="primary">RCBTB1</name>
</gene>